<keyword evidence="5" id="KW-1185">Reference proteome</keyword>
<feature type="domain" description="HTH araC/xylS-type" evidence="3">
    <location>
        <begin position="43"/>
        <end position="141"/>
    </location>
</feature>
<dbReference type="Proteomes" id="UP000733858">
    <property type="component" value="Unassembled WGS sequence"/>
</dbReference>
<evidence type="ECO:0000313" key="4">
    <source>
        <dbReference type="EMBL" id="MBY4633367.1"/>
    </source>
</evidence>
<dbReference type="PANTHER" id="PTHR43436">
    <property type="entry name" value="ARAC-FAMILY TRANSCRIPTIONAL REGULATOR"/>
    <property type="match status" value="1"/>
</dbReference>
<evidence type="ECO:0000256" key="2">
    <source>
        <dbReference type="ARBA" id="ARBA00023163"/>
    </source>
</evidence>
<dbReference type="InterPro" id="IPR018060">
    <property type="entry name" value="HTH_AraC"/>
</dbReference>
<organism evidence="4 5">
    <name type="scientific">Rhizobium croatiense</name>
    <dbReference type="NCBI Taxonomy" id="2867516"/>
    <lineage>
        <taxon>Bacteria</taxon>
        <taxon>Pseudomonadati</taxon>
        <taxon>Pseudomonadota</taxon>
        <taxon>Alphaproteobacteria</taxon>
        <taxon>Hyphomicrobiales</taxon>
        <taxon>Rhizobiaceae</taxon>
        <taxon>Rhizobium/Agrobacterium group</taxon>
        <taxon>Rhizobium</taxon>
    </lineage>
</organism>
<dbReference type="SMART" id="SM00342">
    <property type="entry name" value="HTH_ARAC"/>
    <property type="match status" value="1"/>
</dbReference>
<dbReference type="EMBL" id="JAILYJ010000029">
    <property type="protein sequence ID" value="MBY4633367.1"/>
    <property type="molecule type" value="Genomic_DNA"/>
</dbReference>
<evidence type="ECO:0000313" key="5">
    <source>
        <dbReference type="Proteomes" id="UP000733858"/>
    </source>
</evidence>
<name>A0ABS7M8B6_9HYPH</name>
<dbReference type="SUPFAM" id="SSF46689">
    <property type="entry name" value="Homeodomain-like"/>
    <property type="match status" value="2"/>
</dbReference>
<evidence type="ECO:0000256" key="1">
    <source>
        <dbReference type="ARBA" id="ARBA00023015"/>
    </source>
</evidence>
<dbReference type="Gene3D" id="1.10.10.60">
    <property type="entry name" value="Homeodomain-like"/>
    <property type="match status" value="1"/>
</dbReference>
<dbReference type="PROSITE" id="PS01124">
    <property type="entry name" value="HTH_ARAC_FAMILY_2"/>
    <property type="match status" value="1"/>
</dbReference>
<accession>A0ABS7M8B6</accession>
<dbReference type="Pfam" id="PF12833">
    <property type="entry name" value="HTH_18"/>
    <property type="match status" value="1"/>
</dbReference>
<dbReference type="InterPro" id="IPR009057">
    <property type="entry name" value="Homeodomain-like_sf"/>
</dbReference>
<protein>
    <submittedName>
        <fullName evidence="4">AraC family transcriptional regulator</fullName>
    </submittedName>
</protein>
<keyword evidence="1" id="KW-0805">Transcription regulation</keyword>
<dbReference type="PANTHER" id="PTHR43436:SF1">
    <property type="entry name" value="TRANSCRIPTIONAL REGULATORY PROTEIN"/>
    <property type="match status" value="1"/>
</dbReference>
<evidence type="ECO:0000259" key="3">
    <source>
        <dbReference type="PROSITE" id="PS01124"/>
    </source>
</evidence>
<sequence>MAKKPASCGLLAFLVERRSERTPARRQSRRIERFKSYPPAETNRAIVWMRDHFRENCSVEDAAEVATMSRSAFHARFKAITMLRPVEFRTQLRLQQARRLMLSEDLDAASAGFEVGYSSPSQFSREYRRVFGVPPSKHKAE</sequence>
<gene>
    <name evidence="4" type="ORF">K6M89_29445</name>
</gene>
<keyword evidence="2" id="KW-0804">Transcription</keyword>
<proteinExistence type="predicted"/>
<reference evidence="4 5" key="1">
    <citation type="submission" date="2021-08" db="EMBL/GenBank/DDBJ databases">
        <title>Rhizobium croatiense sp. nov. and Rhizobium redzepovicii sp. nov., two new species isolated from nodules of Phaseolus vulgaris in Croatia.</title>
        <authorList>
            <person name="Rajnovic I."/>
            <person name="Ramirez-Bahena M.H."/>
            <person name="Kajic S."/>
            <person name="Igual M.J."/>
            <person name="Peix A."/>
            <person name="Velazquez E."/>
            <person name="Sikora S."/>
        </authorList>
    </citation>
    <scope>NUCLEOTIDE SEQUENCE [LARGE SCALE GENOMIC DNA]</scope>
    <source>
        <strain evidence="4 5">13T</strain>
    </source>
</reference>
<comment type="caution">
    <text evidence="4">The sequence shown here is derived from an EMBL/GenBank/DDBJ whole genome shotgun (WGS) entry which is preliminary data.</text>
</comment>